<dbReference type="CDD" id="cd00093">
    <property type="entry name" value="HTH_XRE"/>
    <property type="match status" value="2"/>
</dbReference>
<dbReference type="Proteomes" id="UP000193929">
    <property type="component" value="Unassembled WGS sequence"/>
</dbReference>
<evidence type="ECO:0000259" key="2">
    <source>
        <dbReference type="PROSITE" id="PS50943"/>
    </source>
</evidence>
<dbReference type="InterPro" id="IPR010982">
    <property type="entry name" value="Lambda_DNA-bd_dom_sf"/>
</dbReference>
<keyword evidence="1" id="KW-0238">DNA-binding</keyword>
<proteinExistence type="predicted"/>
<dbReference type="PROSITE" id="PS50943">
    <property type="entry name" value="HTH_CROC1"/>
    <property type="match status" value="2"/>
</dbReference>
<dbReference type="EMBL" id="NCVF01000020">
    <property type="protein sequence ID" value="ORO95178.1"/>
    <property type="molecule type" value="Genomic_DNA"/>
</dbReference>
<evidence type="ECO:0000313" key="3">
    <source>
        <dbReference type="EMBL" id="ORO95178.1"/>
    </source>
</evidence>
<evidence type="ECO:0000313" key="4">
    <source>
        <dbReference type="Proteomes" id="UP000193929"/>
    </source>
</evidence>
<dbReference type="PANTHER" id="PTHR46558">
    <property type="entry name" value="TRACRIPTIONAL REGULATORY PROTEIN-RELATED-RELATED"/>
    <property type="match status" value="1"/>
</dbReference>
<dbReference type="RefSeq" id="WP_084887144.1">
    <property type="nucleotide sequence ID" value="NZ_JALDUM010000005.1"/>
</dbReference>
<dbReference type="SUPFAM" id="SSF47413">
    <property type="entry name" value="lambda repressor-like DNA-binding domains"/>
    <property type="match status" value="2"/>
</dbReference>
<dbReference type="PANTHER" id="PTHR46558:SF4">
    <property type="entry name" value="DNA-BIDING PHAGE PROTEIN"/>
    <property type="match status" value="1"/>
</dbReference>
<dbReference type="AlphaFoldDB" id="A0A1X1K6U4"/>
<dbReference type="SMART" id="SM00530">
    <property type="entry name" value="HTH_XRE"/>
    <property type="match status" value="2"/>
</dbReference>
<reference evidence="3 4" key="1">
    <citation type="journal article" date="2016" name="Eur. J. Clin. Microbiol. Infect. Dis.">
        <title>Whole genome sequencing as a tool for phylogenetic analysis of clinical strains of Mitis group streptococci.</title>
        <authorList>
            <person name="Rasmussen L.H."/>
            <person name="Dargis R."/>
            <person name="Hojholt K."/>
            <person name="Christensen J.J."/>
            <person name="Skovgaard O."/>
            <person name="Justesen U.S."/>
            <person name="Rosenvinge F.S."/>
            <person name="Moser C."/>
            <person name="Lukjancenko O."/>
            <person name="Rasmussen S."/>
            <person name="Nielsen X.C."/>
        </authorList>
    </citation>
    <scope>NUCLEOTIDE SEQUENCE [LARGE SCALE GENOMIC DNA]</scope>
    <source>
        <strain evidence="3 4">RH_50275_09</strain>
    </source>
</reference>
<feature type="domain" description="HTH cro/C1-type" evidence="2">
    <location>
        <begin position="11"/>
        <end position="64"/>
    </location>
</feature>
<dbReference type="InterPro" id="IPR001387">
    <property type="entry name" value="Cro/C1-type_HTH"/>
</dbReference>
<name>A0A1X1K6U4_STRMT</name>
<evidence type="ECO:0000256" key="1">
    <source>
        <dbReference type="ARBA" id="ARBA00023125"/>
    </source>
</evidence>
<comment type="caution">
    <text evidence="3">The sequence shown here is derived from an EMBL/GenBank/DDBJ whole genome shotgun (WGS) entry which is preliminary data.</text>
</comment>
<organism evidence="3 4">
    <name type="scientific">Streptococcus mitis</name>
    <dbReference type="NCBI Taxonomy" id="28037"/>
    <lineage>
        <taxon>Bacteria</taxon>
        <taxon>Bacillati</taxon>
        <taxon>Bacillota</taxon>
        <taxon>Bacilli</taxon>
        <taxon>Lactobacillales</taxon>
        <taxon>Streptococcaceae</taxon>
        <taxon>Streptococcus</taxon>
        <taxon>Streptococcus mitis group</taxon>
    </lineage>
</organism>
<sequence>MKDSKFFSEQIRLWRIGKGLSLRKASKKFGISPRTFSNWERGLIPSDRQKERLSKELGLDKDVLFKKCEIGNLNALLKEKRLEQGLTRTELAKHLGYSSTIISCWERGLEISECEAEDICQFFGIEVYD</sequence>
<feature type="domain" description="HTH cro/C1-type" evidence="2">
    <location>
        <begin position="77"/>
        <end position="127"/>
    </location>
</feature>
<dbReference type="Gene3D" id="1.10.260.40">
    <property type="entry name" value="lambda repressor-like DNA-binding domains"/>
    <property type="match status" value="2"/>
</dbReference>
<accession>A0A1X1K6U4</accession>
<gene>
    <name evidence="3" type="ORF">B7700_03380</name>
</gene>
<dbReference type="GO" id="GO:0003677">
    <property type="term" value="F:DNA binding"/>
    <property type="evidence" value="ECO:0007669"/>
    <property type="project" value="UniProtKB-KW"/>
</dbReference>
<dbReference type="Pfam" id="PF01381">
    <property type="entry name" value="HTH_3"/>
    <property type="match status" value="2"/>
</dbReference>
<protein>
    <recommendedName>
        <fullName evidence="2">HTH cro/C1-type domain-containing protein</fullName>
    </recommendedName>
</protein>